<proteinExistence type="inferred from homology"/>
<dbReference type="RefSeq" id="WP_380129216.1">
    <property type="nucleotide sequence ID" value="NZ_JBHSIU010000131.1"/>
</dbReference>
<evidence type="ECO:0000259" key="6">
    <source>
        <dbReference type="Pfam" id="PF04542"/>
    </source>
</evidence>
<dbReference type="PANTHER" id="PTHR43133:SF50">
    <property type="entry name" value="ECF RNA POLYMERASE SIGMA FACTOR SIGM"/>
    <property type="match status" value="1"/>
</dbReference>
<evidence type="ECO:0000313" key="9">
    <source>
        <dbReference type="Proteomes" id="UP001595912"/>
    </source>
</evidence>
<evidence type="ECO:0000256" key="4">
    <source>
        <dbReference type="ARBA" id="ARBA00023125"/>
    </source>
</evidence>
<evidence type="ECO:0000313" key="8">
    <source>
        <dbReference type="EMBL" id="MFC5008519.1"/>
    </source>
</evidence>
<dbReference type="NCBIfam" id="TIGR02983">
    <property type="entry name" value="SigE-fam_strep"/>
    <property type="match status" value="1"/>
</dbReference>
<dbReference type="PANTHER" id="PTHR43133">
    <property type="entry name" value="RNA POLYMERASE ECF-TYPE SIGMA FACTO"/>
    <property type="match status" value="1"/>
</dbReference>
<protein>
    <submittedName>
        <fullName evidence="8">SigE family RNA polymerase sigma factor</fullName>
    </submittedName>
</protein>
<evidence type="ECO:0000259" key="7">
    <source>
        <dbReference type="Pfam" id="PF08281"/>
    </source>
</evidence>
<organism evidence="8 9">
    <name type="scientific">Dactylosporangium cerinum</name>
    <dbReference type="NCBI Taxonomy" id="1434730"/>
    <lineage>
        <taxon>Bacteria</taxon>
        <taxon>Bacillati</taxon>
        <taxon>Actinomycetota</taxon>
        <taxon>Actinomycetes</taxon>
        <taxon>Micromonosporales</taxon>
        <taxon>Micromonosporaceae</taxon>
        <taxon>Dactylosporangium</taxon>
    </lineage>
</organism>
<keyword evidence="9" id="KW-1185">Reference proteome</keyword>
<dbReference type="Pfam" id="PF08281">
    <property type="entry name" value="Sigma70_r4_2"/>
    <property type="match status" value="1"/>
</dbReference>
<evidence type="ECO:0000256" key="2">
    <source>
        <dbReference type="ARBA" id="ARBA00023015"/>
    </source>
</evidence>
<accession>A0ABV9WK76</accession>
<keyword evidence="2" id="KW-0805">Transcription regulation</keyword>
<comment type="similarity">
    <text evidence="1">Belongs to the sigma-70 factor family. ECF subfamily.</text>
</comment>
<dbReference type="InterPro" id="IPR039425">
    <property type="entry name" value="RNA_pol_sigma-70-like"/>
</dbReference>
<keyword evidence="4" id="KW-0238">DNA-binding</keyword>
<dbReference type="SUPFAM" id="SSF88659">
    <property type="entry name" value="Sigma3 and sigma4 domains of RNA polymerase sigma factors"/>
    <property type="match status" value="1"/>
</dbReference>
<reference evidence="9" key="1">
    <citation type="journal article" date="2019" name="Int. J. Syst. Evol. Microbiol.">
        <title>The Global Catalogue of Microorganisms (GCM) 10K type strain sequencing project: providing services to taxonomists for standard genome sequencing and annotation.</title>
        <authorList>
            <consortium name="The Broad Institute Genomics Platform"/>
            <consortium name="The Broad Institute Genome Sequencing Center for Infectious Disease"/>
            <person name="Wu L."/>
            <person name="Ma J."/>
        </authorList>
    </citation>
    <scope>NUCLEOTIDE SEQUENCE [LARGE SCALE GENOMIC DNA]</scope>
    <source>
        <strain evidence="9">CGMCC 4.7152</strain>
    </source>
</reference>
<gene>
    <name evidence="8" type="ORF">ACFPIJ_63250</name>
</gene>
<dbReference type="InterPro" id="IPR007627">
    <property type="entry name" value="RNA_pol_sigma70_r2"/>
</dbReference>
<name>A0ABV9WK76_9ACTN</name>
<dbReference type="SUPFAM" id="SSF88946">
    <property type="entry name" value="Sigma2 domain of RNA polymerase sigma factors"/>
    <property type="match status" value="1"/>
</dbReference>
<keyword evidence="5" id="KW-0804">Transcription</keyword>
<keyword evidence="3" id="KW-0731">Sigma factor</keyword>
<dbReference type="InterPro" id="IPR013324">
    <property type="entry name" value="RNA_pol_sigma_r3/r4-like"/>
</dbReference>
<dbReference type="InterPro" id="IPR013249">
    <property type="entry name" value="RNA_pol_sigma70_r4_t2"/>
</dbReference>
<sequence>MATDVEGYREYVTGRLPALRRVAYLLCGDWHTADDVLSASLVRLLLHWPKVSAADNVDGYVRQVLVRTMLNERRRPWRRERTLAALPEPAPISGGSDAVDERVSLLALLDELPARRRAVVVLRYCCDLSVEETARELGCSPGTVKSQAARALDTLRERISVQEESPWTS</sequence>
<dbReference type="Gene3D" id="1.10.1740.10">
    <property type="match status" value="1"/>
</dbReference>
<dbReference type="InterPro" id="IPR013325">
    <property type="entry name" value="RNA_pol_sigma_r2"/>
</dbReference>
<feature type="domain" description="RNA polymerase sigma-70 region 2" evidence="6">
    <location>
        <begin position="16"/>
        <end position="78"/>
    </location>
</feature>
<dbReference type="CDD" id="cd06171">
    <property type="entry name" value="Sigma70_r4"/>
    <property type="match status" value="1"/>
</dbReference>
<evidence type="ECO:0000256" key="5">
    <source>
        <dbReference type="ARBA" id="ARBA00023163"/>
    </source>
</evidence>
<dbReference type="Proteomes" id="UP001595912">
    <property type="component" value="Unassembled WGS sequence"/>
</dbReference>
<feature type="domain" description="RNA polymerase sigma factor 70 region 4 type 2" evidence="7">
    <location>
        <begin position="103"/>
        <end position="154"/>
    </location>
</feature>
<dbReference type="InterPro" id="IPR036388">
    <property type="entry name" value="WH-like_DNA-bd_sf"/>
</dbReference>
<dbReference type="NCBIfam" id="TIGR02937">
    <property type="entry name" value="sigma70-ECF"/>
    <property type="match status" value="1"/>
</dbReference>
<dbReference type="InterPro" id="IPR014284">
    <property type="entry name" value="RNA_pol_sigma-70_dom"/>
</dbReference>
<evidence type="ECO:0000256" key="3">
    <source>
        <dbReference type="ARBA" id="ARBA00023082"/>
    </source>
</evidence>
<dbReference type="Pfam" id="PF04542">
    <property type="entry name" value="Sigma70_r2"/>
    <property type="match status" value="1"/>
</dbReference>
<comment type="caution">
    <text evidence="8">The sequence shown here is derived from an EMBL/GenBank/DDBJ whole genome shotgun (WGS) entry which is preliminary data.</text>
</comment>
<dbReference type="InterPro" id="IPR014325">
    <property type="entry name" value="RNA_pol_sigma-E_actinobac"/>
</dbReference>
<dbReference type="EMBL" id="JBHSIU010000131">
    <property type="protein sequence ID" value="MFC5008519.1"/>
    <property type="molecule type" value="Genomic_DNA"/>
</dbReference>
<dbReference type="Gene3D" id="1.10.10.10">
    <property type="entry name" value="Winged helix-like DNA-binding domain superfamily/Winged helix DNA-binding domain"/>
    <property type="match status" value="1"/>
</dbReference>
<evidence type="ECO:0000256" key="1">
    <source>
        <dbReference type="ARBA" id="ARBA00010641"/>
    </source>
</evidence>